<reference evidence="3" key="1">
    <citation type="submission" date="2021-12" db="EMBL/GenBank/DDBJ databases">
        <authorList>
            <person name="King R."/>
        </authorList>
    </citation>
    <scope>NUCLEOTIDE SEQUENCE</scope>
</reference>
<evidence type="ECO:0000259" key="2">
    <source>
        <dbReference type="SMART" id="SM00829"/>
    </source>
</evidence>
<dbReference type="InterPro" id="IPR042104">
    <property type="entry name" value="PKS_dehydratase_sf"/>
</dbReference>
<evidence type="ECO:0000256" key="1">
    <source>
        <dbReference type="ARBA" id="ARBA00022679"/>
    </source>
</evidence>
<dbReference type="EMBL" id="OU963870">
    <property type="protein sequence ID" value="CAH0395938.1"/>
    <property type="molecule type" value="Genomic_DNA"/>
</dbReference>
<keyword evidence="4" id="KW-1185">Reference proteome</keyword>
<dbReference type="Gene3D" id="3.40.50.1820">
    <property type="entry name" value="alpha/beta hydrolase"/>
    <property type="match status" value="1"/>
</dbReference>
<organism evidence="3 4">
    <name type="scientific">Bemisia tabaci</name>
    <name type="common">Sweetpotato whitefly</name>
    <name type="synonym">Aleurodes tabaci</name>
    <dbReference type="NCBI Taxonomy" id="7038"/>
    <lineage>
        <taxon>Eukaryota</taxon>
        <taxon>Metazoa</taxon>
        <taxon>Ecdysozoa</taxon>
        <taxon>Arthropoda</taxon>
        <taxon>Hexapoda</taxon>
        <taxon>Insecta</taxon>
        <taxon>Pterygota</taxon>
        <taxon>Neoptera</taxon>
        <taxon>Paraneoptera</taxon>
        <taxon>Hemiptera</taxon>
        <taxon>Sternorrhyncha</taxon>
        <taxon>Aleyrodoidea</taxon>
        <taxon>Aleyrodidae</taxon>
        <taxon>Aleyrodinae</taxon>
        <taxon>Bemisia</taxon>
    </lineage>
</organism>
<protein>
    <recommendedName>
        <fullName evidence="2">Enoyl reductase (ER) domain-containing protein</fullName>
    </recommendedName>
</protein>
<proteinExistence type="predicted"/>
<dbReference type="InterPro" id="IPR020843">
    <property type="entry name" value="ER"/>
</dbReference>
<dbReference type="Pfam" id="PF21149">
    <property type="entry name" value="FAS_pseudo-KR"/>
    <property type="match status" value="1"/>
</dbReference>
<dbReference type="Gene3D" id="3.10.129.110">
    <property type="entry name" value="Polyketide synthase dehydratase"/>
    <property type="match status" value="1"/>
</dbReference>
<dbReference type="InterPro" id="IPR029058">
    <property type="entry name" value="AB_hydrolase_fold"/>
</dbReference>
<dbReference type="InterPro" id="IPR036291">
    <property type="entry name" value="NAD(P)-bd_dom_sf"/>
</dbReference>
<sequence length="1224" mass="136613">MILTGRIKVWEKPKKPANIDDRLGSKNIEKVQNGGQDKHFSDGIALANGLKTKAISNWQLCDQGLTGKLKWDPNWTIYLDTAVRLNILRDLHITGRVVEPVSIQSISVNPTVLRGYTKGSKINFFVSTVVRHLECDGITIYGLKTAPVIEKVKNSNGILTERVLFVSYGETTFKNPHEFLRASLQTIVENSRHATVTTADTPLKIHISGEKCGRLAASSPDIFSEVLRSKDNNLYVEFVPDDSLKINGSTAGSHLSILSDLKSVPSLTSWKNCDDDYLLTITPAQIQMKDVKQAARSFGNHYAVIYEQVFASIRYGFLKKRNHPKQYRICHLSENALSSLGAMNLQENSERGESVILVVQKLPPANPIITIQRILRESGKIGLKCHLYLMLDDNVPSFSLDNNLYREQIDREMTVNVLRKGKWGSYYKLPVPKSIHEEVDQLVTFVNHPTEVDLKFIGLNPVVRELGKEEASTVLDYSGISLSGHNVMGIAYKPKGFGRNLSLDPIFQWTVPPSFPLIGAAALPSAYLMAHVIMDKILRVPIKKTAFILNGQTPIGIACISLCLNMGYDVFATVPNKAARKLLMILFPEMSESHITDHNNEDFYVPVMFATGGIGADIIISDLPRRQMLVAWKCIGEFGCFVNLNEETMDHNAPLPMGRFNECNGYYSFKQSSLKDLPKEHKLRLHALVSESLASGRIVHIPHQILDTDNLNQLPRSVELITEQGGKLILDVSNDCTGKKTHKPTREKRNGLNGHSEWIANGDAHQTYIILTETAGKAVNIIDWLLERGVKKIVMATLDMRGGESAIRKINNSTIKHDAMFLMVSNDMMKTASGVKKLLGKAERLGKISTILAISLDEHVDILSNVGDELKQLKNDCSLINIQAATSTYESDDMVTIVCSDDVDCSHALGQAMTDPDKTATYVVSSKIENRLNDSAPGACEKLTDYLPSSIHELEEMGADLCLRDSQIDIRNSAEFLYTPSLSPRTATEIDDVLPVFIVPAFCQTQLKPLISKLIYPCYVAHVHPEAGSTEQVASHLLESMLKIQRRGPYTLVGETWSGGLAILLAKLLTDAKLEVSLFLLQGVPQRFLSLLPPRESLNAHLIKLLFELDDEKNPEVFEEPDETKRLDKVVESLPFNKDFLRRSFKAIQRQIESLKSSQDHSISLNNDIFLMEVSRFCKLSVIEVETMSEKRGQLVKIDCENYKKMLSNPQLSAKIAEEAPFTW</sequence>
<keyword evidence="1" id="KW-0808">Transferase</keyword>
<dbReference type="GO" id="GO:0016491">
    <property type="term" value="F:oxidoreductase activity"/>
    <property type="evidence" value="ECO:0007669"/>
    <property type="project" value="InterPro"/>
</dbReference>
<dbReference type="CDD" id="cd05195">
    <property type="entry name" value="enoyl_red"/>
    <property type="match status" value="1"/>
</dbReference>
<dbReference type="SUPFAM" id="SSF51735">
    <property type="entry name" value="NAD(P)-binding Rossmann-fold domains"/>
    <property type="match status" value="1"/>
</dbReference>
<accession>A0A9P0ANX6</accession>
<dbReference type="InterPro" id="IPR049391">
    <property type="entry name" value="FAS_pseudo-KR"/>
</dbReference>
<dbReference type="GO" id="GO:0016740">
    <property type="term" value="F:transferase activity"/>
    <property type="evidence" value="ECO:0007669"/>
    <property type="project" value="UniProtKB-KW"/>
</dbReference>
<dbReference type="PANTHER" id="PTHR45681">
    <property type="entry name" value="POLYKETIDE SYNTHASE 44-RELATED"/>
    <property type="match status" value="1"/>
</dbReference>
<dbReference type="SUPFAM" id="SSF53474">
    <property type="entry name" value="alpha/beta-Hydrolases"/>
    <property type="match status" value="1"/>
</dbReference>
<dbReference type="Gene3D" id="3.90.180.10">
    <property type="entry name" value="Medium-chain alcohol dehydrogenases, catalytic domain"/>
    <property type="match status" value="1"/>
</dbReference>
<evidence type="ECO:0000313" key="3">
    <source>
        <dbReference type="EMBL" id="CAH0395938.1"/>
    </source>
</evidence>
<evidence type="ECO:0000313" key="4">
    <source>
        <dbReference type="Proteomes" id="UP001152759"/>
    </source>
</evidence>
<dbReference type="Proteomes" id="UP001152759">
    <property type="component" value="Chromosome 9"/>
</dbReference>
<dbReference type="PANTHER" id="PTHR45681:SF6">
    <property type="entry name" value="POLYKETIDE SYNTHASE 37"/>
    <property type="match status" value="1"/>
</dbReference>
<feature type="domain" description="Enoyl reductase (ER)" evidence="2">
    <location>
        <begin position="430"/>
        <end position="730"/>
    </location>
</feature>
<dbReference type="SMART" id="SM00829">
    <property type="entry name" value="PKS_ER"/>
    <property type="match status" value="1"/>
</dbReference>
<name>A0A9P0ANX6_BEMTA</name>
<gene>
    <name evidence="3" type="ORF">BEMITA_LOCUS14059</name>
</gene>
<dbReference type="AlphaFoldDB" id="A0A9P0ANX6"/>
<dbReference type="InterPro" id="IPR050444">
    <property type="entry name" value="Polyketide_Synthase"/>
</dbReference>